<feature type="region of interest" description="Disordered" evidence="15">
    <location>
        <begin position="485"/>
        <end position="511"/>
    </location>
</feature>
<dbReference type="Gene3D" id="1.10.238.10">
    <property type="entry name" value="EF-hand"/>
    <property type="match status" value="1"/>
</dbReference>
<dbReference type="InterPro" id="IPR011992">
    <property type="entry name" value="EF-hand-dom_pair"/>
</dbReference>
<evidence type="ECO:0000259" key="17">
    <source>
        <dbReference type="PROSITE" id="PS50222"/>
    </source>
</evidence>
<evidence type="ECO:0000256" key="13">
    <source>
        <dbReference type="ARBA" id="ARBA00023315"/>
    </source>
</evidence>
<dbReference type="GO" id="GO:0016020">
    <property type="term" value="C:membrane"/>
    <property type="evidence" value="ECO:0007669"/>
    <property type="project" value="UniProtKB-SubCell"/>
</dbReference>
<dbReference type="OrthoDB" id="272512at2759"/>
<evidence type="ECO:0000256" key="10">
    <source>
        <dbReference type="ARBA" id="ARBA00023136"/>
    </source>
</evidence>
<dbReference type="Pfam" id="PF13499">
    <property type="entry name" value="EF-hand_7"/>
    <property type="match status" value="1"/>
</dbReference>
<dbReference type="InterPro" id="IPR002123">
    <property type="entry name" value="Plipid/glycerol_acylTrfase"/>
</dbReference>
<evidence type="ECO:0000256" key="2">
    <source>
        <dbReference type="ARBA" id="ARBA00005074"/>
    </source>
</evidence>
<protein>
    <submittedName>
        <fullName evidence="18">Putative lysophosphatidylcholine acyltransferase 2</fullName>
    </submittedName>
</protein>
<dbReference type="GO" id="GO:0042171">
    <property type="term" value="F:lysophosphatidic acid acyltransferase activity"/>
    <property type="evidence" value="ECO:0007669"/>
    <property type="project" value="TreeGrafter"/>
</dbReference>
<keyword evidence="12" id="KW-1208">Phospholipid metabolism</keyword>
<keyword evidence="5 18" id="KW-0808">Transferase</keyword>
<dbReference type="GO" id="GO:0008654">
    <property type="term" value="P:phospholipid biosynthetic process"/>
    <property type="evidence" value="ECO:0007669"/>
    <property type="project" value="UniProtKB-KW"/>
</dbReference>
<feature type="transmembrane region" description="Helical" evidence="16">
    <location>
        <begin position="48"/>
        <end position="67"/>
    </location>
</feature>
<dbReference type="SMART" id="SM00054">
    <property type="entry name" value="EFh"/>
    <property type="match status" value="2"/>
</dbReference>
<reference evidence="18 19" key="1">
    <citation type="journal article" date="2017" name="PLoS Biol.">
        <title>The sea cucumber genome provides insights into morphological evolution and visceral regeneration.</title>
        <authorList>
            <person name="Zhang X."/>
            <person name="Sun L."/>
            <person name="Yuan J."/>
            <person name="Sun Y."/>
            <person name="Gao Y."/>
            <person name="Zhang L."/>
            <person name="Li S."/>
            <person name="Dai H."/>
            <person name="Hamel J.F."/>
            <person name="Liu C."/>
            <person name="Yu Y."/>
            <person name="Liu S."/>
            <person name="Lin W."/>
            <person name="Guo K."/>
            <person name="Jin S."/>
            <person name="Xu P."/>
            <person name="Storey K.B."/>
            <person name="Huan P."/>
            <person name="Zhang T."/>
            <person name="Zhou Y."/>
            <person name="Zhang J."/>
            <person name="Lin C."/>
            <person name="Li X."/>
            <person name="Xing L."/>
            <person name="Huo D."/>
            <person name="Sun M."/>
            <person name="Wang L."/>
            <person name="Mercier A."/>
            <person name="Li F."/>
            <person name="Yang H."/>
            <person name="Xiang J."/>
        </authorList>
    </citation>
    <scope>NUCLEOTIDE SEQUENCE [LARGE SCALE GENOMIC DNA]</scope>
    <source>
        <strain evidence="18">Shaxun</strain>
        <tissue evidence="18">Muscle</tissue>
    </source>
</reference>
<dbReference type="EMBL" id="MRZV01000964">
    <property type="protein sequence ID" value="PIK42065.1"/>
    <property type="molecule type" value="Genomic_DNA"/>
</dbReference>
<evidence type="ECO:0000313" key="19">
    <source>
        <dbReference type="Proteomes" id="UP000230750"/>
    </source>
</evidence>
<feature type="transmembrane region" description="Helical" evidence="16">
    <location>
        <begin position="118"/>
        <end position="138"/>
    </location>
</feature>
<dbReference type="GO" id="GO:0008374">
    <property type="term" value="F:O-acyltransferase activity"/>
    <property type="evidence" value="ECO:0007669"/>
    <property type="project" value="InterPro"/>
</dbReference>
<evidence type="ECO:0000256" key="9">
    <source>
        <dbReference type="ARBA" id="ARBA00023098"/>
    </source>
</evidence>
<evidence type="ECO:0000256" key="1">
    <source>
        <dbReference type="ARBA" id="ARBA00004370"/>
    </source>
</evidence>
<dbReference type="GO" id="GO:0005783">
    <property type="term" value="C:endoplasmic reticulum"/>
    <property type="evidence" value="ECO:0007669"/>
    <property type="project" value="TreeGrafter"/>
</dbReference>
<comment type="pathway">
    <text evidence="2">Lipid metabolism; phospholipid metabolism.</text>
</comment>
<evidence type="ECO:0000313" key="18">
    <source>
        <dbReference type="EMBL" id="PIK42065.1"/>
    </source>
</evidence>
<keyword evidence="4" id="KW-0444">Lipid biosynthesis</keyword>
<keyword evidence="7" id="KW-0106">Calcium</keyword>
<evidence type="ECO:0000256" key="7">
    <source>
        <dbReference type="ARBA" id="ARBA00022837"/>
    </source>
</evidence>
<evidence type="ECO:0000256" key="3">
    <source>
        <dbReference type="ARBA" id="ARBA00008655"/>
    </source>
</evidence>
<evidence type="ECO:0000256" key="12">
    <source>
        <dbReference type="ARBA" id="ARBA00023264"/>
    </source>
</evidence>
<feature type="domain" description="EF-hand" evidence="17">
    <location>
        <begin position="365"/>
        <end position="400"/>
    </location>
</feature>
<dbReference type="Proteomes" id="UP000230750">
    <property type="component" value="Unassembled WGS sequence"/>
</dbReference>
<evidence type="ECO:0000256" key="5">
    <source>
        <dbReference type="ARBA" id="ARBA00022679"/>
    </source>
</evidence>
<keyword evidence="13 18" id="KW-0012">Acyltransferase</keyword>
<keyword evidence="6 16" id="KW-0812">Transmembrane</keyword>
<dbReference type="PANTHER" id="PTHR23063">
    <property type="entry name" value="PHOSPHOLIPID ACYLTRANSFERASE"/>
    <property type="match status" value="1"/>
</dbReference>
<dbReference type="SUPFAM" id="SSF47473">
    <property type="entry name" value="EF-hand"/>
    <property type="match status" value="1"/>
</dbReference>
<keyword evidence="10 16" id="KW-0472">Membrane</keyword>
<proteinExistence type="inferred from homology"/>
<comment type="subcellular location">
    <subcellularLocation>
        <location evidence="1">Membrane</location>
    </subcellularLocation>
</comment>
<sequence length="511" mass="58245">MSSKPALLRQKSFVCPVVRNPFSHRLHLNVFDKIRIVVMSLTIAPIRLLLAMLLLFPSWIIVMVALAGKNPLDQIPISGWRRSLKHILTLLGRLQFFILGFHYVTIKGQRATFAEAPILCFAPHTSFFDAIIAVILGLPSTVSREENRHFPIVGKLLDFLQPVYVSRTDQNSRITTIEEIKRRSQKGSNWPQIMIFPEGTCTNASCLITFKGGAFYPGVPVQPVTVKYNTDTVIWTWDGPPTFTTLWFTLCNFNNGIQVEFLPVYKPSQEEIDDPKLFARNVRSKMGQSLKVPVTDHTYEDCKLMQEAEKMGLPTEVGLVEFQKMLNKLGVRRETLAERLHEYADMAKSEGYIGLEDFAKYLNLPVSENLREMFDMYDRNGSGKIDFREYVIGCSLVAQPANNEETIQLAFKMFGGSKGHLVLDDLVQFLQGSVNMTAEECEVLFHQVDDQNTGRITYDQFKAYAKKKPEYARLFASFLEKADIERETKKEEGEEETKKDPERPSSGKKED</sequence>
<name>A0A2G8K279_STIJA</name>
<dbReference type="UniPathway" id="UPA00085"/>
<dbReference type="InterPro" id="IPR018247">
    <property type="entry name" value="EF_Hand_1_Ca_BS"/>
</dbReference>
<evidence type="ECO:0000256" key="6">
    <source>
        <dbReference type="ARBA" id="ARBA00022692"/>
    </source>
</evidence>
<keyword evidence="11" id="KW-0594">Phospholipid biosynthesis</keyword>
<feature type="domain" description="EF-hand" evidence="17">
    <location>
        <begin position="436"/>
        <end position="471"/>
    </location>
</feature>
<dbReference type="SMART" id="SM00563">
    <property type="entry name" value="PlsC"/>
    <property type="match status" value="1"/>
</dbReference>
<keyword evidence="8 16" id="KW-1133">Transmembrane helix</keyword>
<dbReference type="SUPFAM" id="SSF69593">
    <property type="entry name" value="Glycerol-3-phosphate (1)-acyltransferase"/>
    <property type="match status" value="1"/>
</dbReference>
<evidence type="ECO:0000256" key="14">
    <source>
        <dbReference type="ARBA" id="ARBA00025707"/>
    </source>
</evidence>
<evidence type="ECO:0000256" key="16">
    <source>
        <dbReference type="SAM" id="Phobius"/>
    </source>
</evidence>
<dbReference type="STRING" id="307972.A0A2G8K279"/>
<organism evidence="18 19">
    <name type="scientific">Stichopus japonicus</name>
    <name type="common">Sea cucumber</name>
    <dbReference type="NCBI Taxonomy" id="307972"/>
    <lineage>
        <taxon>Eukaryota</taxon>
        <taxon>Metazoa</taxon>
        <taxon>Echinodermata</taxon>
        <taxon>Eleutherozoa</taxon>
        <taxon>Echinozoa</taxon>
        <taxon>Holothuroidea</taxon>
        <taxon>Aspidochirotacea</taxon>
        <taxon>Aspidochirotida</taxon>
        <taxon>Stichopodidae</taxon>
        <taxon>Apostichopus</taxon>
    </lineage>
</organism>
<dbReference type="PROSITE" id="PS50222">
    <property type="entry name" value="EF_HAND_2"/>
    <property type="match status" value="2"/>
</dbReference>
<accession>A0A2G8K279</accession>
<dbReference type="CDD" id="cd07991">
    <property type="entry name" value="LPLAT_LPCAT1-like"/>
    <property type="match status" value="1"/>
</dbReference>
<evidence type="ECO:0000256" key="4">
    <source>
        <dbReference type="ARBA" id="ARBA00022516"/>
    </source>
</evidence>
<comment type="similarity">
    <text evidence="3">Belongs to the 1-acyl-sn-glycerol-3-phosphate acyltransferase family.</text>
</comment>
<evidence type="ECO:0000256" key="11">
    <source>
        <dbReference type="ARBA" id="ARBA00023209"/>
    </source>
</evidence>
<comment type="pathway">
    <text evidence="14">Phospholipid metabolism.</text>
</comment>
<evidence type="ECO:0000256" key="15">
    <source>
        <dbReference type="SAM" id="MobiDB-lite"/>
    </source>
</evidence>
<dbReference type="AlphaFoldDB" id="A0A2G8K279"/>
<keyword evidence="9" id="KW-0443">Lipid metabolism</keyword>
<gene>
    <name evidence="18" type="ORF">BSL78_21061</name>
</gene>
<comment type="caution">
    <text evidence="18">The sequence shown here is derived from an EMBL/GenBank/DDBJ whole genome shotgun (WGS) entry which is preliminary data.</text>
</comment>
<keyword evidence="19" id="KW-1185">Reference proteome</keyword>
<feature type="transmembrane region" description="Helical" evidence="16">
    <location>
        <begin position="87"/>
        <end position="106"/>
    </location>
</feature>
<dbReference type="InterPro" id="IPR045252">
    <property type="entry name" value="LPCAT1-like"/>
</dbReference>
<dbReference type="PROSITE" id="PS00018">
    <property type="entry name" value="EF_HAND_1"/>
    <property type="match status" value="1"/>
</dbReference>
<dbReference type="GO" id="GO:0005509">
    <property type="term" value="F:calcium ion binding"/>
    <property type="evidence" value="ECO:0007669"/>
    <property type="project" value="InterPro"/>
</dbReference>
<dbReference type="Pfam" id="PF01553">
    <property type="entry name" value="Acyltransferase"/>
    <property type="match status" value="1"/>
</dbReference>
<dbReference type="PANTHER" id="PTHR23063:SF52">
    <property type="entry name" value="LYSOPHOSPHATIDYLCHOLINE ACYLTRANSFERASE"/>
    <property type="match status" value="1"/>
</dbReference>
<dbReference type="InterPro" id="IPR002048">
    <property type="entry name" value="EF_hand_dom"/>
</dbReference>
<evidence type="ECO:0000256" key="8">
    <source>
        <dbReference type="ARBA" id="ARBA00022989"/>
    </source>
</evidence>